<protein>
    <submittedName>
        <fullName evidence="2">Uncharacterized protein</fullName>
    </submittedName>
</protein>
<proteinExistence type="predicted"/>
<dbReference type="EMBL" id="CP071793">
    <property type="protein sequence ID" value="QTD53436.1"/>
    <property type="molecule type" value="Genomic_DNA"/>
</dbReference>
<accession>A0A8A4TTZ4</accession>
<keyword evidence="3" id="KW-1185">Reference proteome</keyword>
<evidence type="ECO:0000256" key="1">
    <source>
        <dbReference type="SAM" id="Phobius"/>
    </source>
</evidence>
<dbReference type="RefSeq" id="WP_237383539.1">
    <property type="nucleotide sequence ID" value="NZ_CP071793.1"/>
</dbReference>
<dbReference type="Proteomes" id="UP000663929">
    <property type="component" value="Chromosome"/>
</dbReference>
<reference evidence="2" key="1">
    <citation type="submission" date="2021-03" db="EMBL/GenBank/DDBJ databases">
        <title>Acanthopleuribacteraceae sp. M133.</title>
        <authorList>
            <person name="Wang G."/>
        </authorList>
    </citation>
    <scope>NUCLEOTIDE SEQUENCE</scope>
    <source>
        <strain evidence="2">M133</strain>
    </source>
</reference>
<keyword evidence="1" id="KW-1133">Transmembrane helix</keyword>
<gene>
    <name evidence="2" type="ORF">J3U87_13360</name>
</gene>
<dbReference type="KEGG" id="scor:J3U87_13360"/>
<dbReference type="AlphaFoldDB" id="A0A8A4TTZ4"/>
<keyword evidence="1" id="KW-0472">Membrane</keyword>
<organism evidence="2 3">
    <name type="scientific">Sulfidibacter corallicola</name>
    <dbReference type="NCBI Taxonomy" id="2818388"/>
    <lineage>
        <taxon>Bacteria</taxon>
        <taxon>Pseudomonadati</taxon>
        <taxon>Acidobacteriota</taxon>
        <taxon>Holophagae</taxon>
        <taxon>Acanthopleuribacterales</taxon>
        <taxon>Acanthopleuribacteraceae</taxon>
        <taxon>Sulfidibacter</taxon>
    </lineage>
</organism>
<sequence>MDFWIAFWKICFVVVLALFAVLAVFVTIGGYRDIRELFQTMEEQRRQRERNDEEAP</sequence>
<name>A0A8A4TTZ4_SULCO</name>
<feature type="transmembrane region" description="Helical" evidence="1">
    <location>
        <begin position="6"/>
        <end position="31"/>
    </location>
</feature>
<keyword evidence="1" id="KW-0812">Transmembrane</keyword>
<evidence type="ECO:0000313" key="3">
    <source>
        <dbReference type="Proteomes" id="UP000663929"/>
    </source>
</evidence>
<evidence type="ECO:0000313" key="2">
    <source>
        <dbReference type="EMBL" id="QTD53436.1"/>
    </source>
</evidence>